<evidence type="ECO:0000313" key="3">
    <source>
        <dbReference type="Proteomes" id="UP000299084"/>
    </source>
</evidence>
<feature type="region of interest" description="Disordered" evidence="1">
    <location>
        <begin position="361"/>
        <end position="395"/>
    </location>
</feature>
<organism evidence="2 3">
    <name type="scientific">Camelus dromedarius</name>
    <name type="common">Dromedary</name>
    <name type="synonym">Arabian camel</name>
    <dbReference type="NCBI Taxonomy" id="9838"/>
    <lineage>
        <taxon>Eukaryota</taxon>
        <taxon>Metazoa</taxon>
        <taxon>Chordata</taxon>
        <taxon>Craniata</taxon>
        <taxon>Vertebrata</taxon>
        <taxon>Euteleostomi</taxon>
        <taxon>Mammalia</taxon>
        <taxon>Eutheria</taxon>
        <taxon>Laurasiatheria</taxon>
        <taxon>Artiodactyla</taxon>
        <taxon>Tylopoda</taxon>
        <taxon>Camelidae</taxon>
        <taxon>Camelus</taxon>
    </lineage>
</organism>
<accession>A0A5N4DQS2</accession>
<feature type="region of interest" description="Disordered" evidence="1">
    <location>
        <begin position="872"/>
        <end position="896"/>
    </location>
</feature>
<reference evidence="2 3" key="1">
    <citation type="journal article" date="2019" name="Mol. Ecol. Resour.">
        <title>Improving Illumina assemblies with Hi-C and long reads: an example with the North African dromedary.</title>
        <authorList>
            <person name="Elbers J.P."/>
            <person name="Rogers M.F."/>
            <person name="Perelman P.L."/>
            <person name="Proskuryakova A.A."/>
            <person name="Serdyukova N.A."/>
            <person name="Johnson W.E."/>
            <person name="Horin P."/>
            <person name="Corander J."/>
            <person name="Murphy D."/>
            <person name="Burger P.A."/>
        </authorList>
    </citation>
    <scope>NUCLEOTIDE SEQUENCE [LARGE SCALE GENOMIC DNA]</scope>
    <source>
        <strain evidence="2">Drom800</strain>
        <tissue evidence="2">Blood</tissue>
    </source>
</reference>
<proteinExistence type="predicted"/>
<evidence type="ECO:0000256" key="1">
    <source>
        <dbReference type="SAM" id="MobiDB-lite"/>
    </source>
</evidence>
<sequence>MAAPGLDAGEKLAQVCEMSPSSTPHQVMPARSEGPCLAPWWTGWSRCTYVPRRGQGWVCIANKNLTGHLAPSPGVPGAWRGHTLLGRALLDSYLSRQMRLHRLQLLAWPACSWRDKWTVRASRGTYGVGLGRVEPFLLLHGLNTPIAHQGQGVEAGVHPHLFSPNPSLPPSAPCLLGAAPSPRAELLRAERPILRALGFPACTTRTATLPRATRCPGRSTHRAWPAVVGAWLDVLPAAMAAAVWEPGRRAAAALSLAPSVLEGVGSDPSRQFTGMAAAERSLVSGPDFLCRLLYHLRVMRQLEGRRSESCFWVGEMRCFSQTEGPTCFSLGLVGGQGESSFFHGASVIRCLPILSSHPSLPPPHPGGRIRGSAPPRRPSFTLDNGPRVPTSRELLSSPWDPIQPVLSASSSRSEDSVLPVPRYSCRCLSFSPLDLVGSAPLSEARLLPRRYLPQVARPQRHGTSLAAARLLRHPRPAPPLSLETSSKNTVCVQFCIPPPGGTGGLPSAAHGVTGIRTQMLEECQVQVWACWGGTCMGLPGKNGGRRKSSLTTSPSQGPPLSPQAFLRFPIPARPLCLDFSGWPTLGPTVAFIDLSPHLSRDPVTVGPEALSLSYVPASGKGVGRRVWREECGGEKGWGPAPRGAMRSCSGPQEFPTMQRGALSPVLMLTAAPDLRRARLPPFPPAGSWAPPWVGSVQSAPEPSGGLVQRSTAACGPPWRLRGRGPRCYRERSVREAIGNGARARPEAFPPPPSGPATSRGHPLDESSGAWWRTRRWNAVGGEEGCICDREEVRALVSLAEGSWRLKGPGWRLLIRERVWESRMEGAGCGKWTLGCHLRTSALESPLSVFFAPSSGGAIYSILIGRKLGGPGRLSTEKGRGSLYRRPGSSRSSTDPGASAACLLHGARVLSQGAEKQQGNFKATYHPRRHCLLPPGHYARACATCRRPAAGAHSREKGWAEDTGRRFSAELLQECCTTHLTLVLALREITGVCGGEVGGGQTPNLMQAWQRCDTRALLGSGNTSCAGEPLKAGDNELSPAAPGLPIMTCQLPADTNVLRYIRADSSEMNRCSLQREDSGARTGLCGCHWLS</sequence>
<name>A0A5N4DQS2_CAMDR</name>
<protein>
    <submittedName>
        <fullName evidence="2">Tetratricopeptide repeat protein 9B</fullName>
    </submittedName>
</protein>
<evidence type="ECO:0000313" key="2">
    <source>
        <dbReference type="EMBL" id="KAB1273492.1"/>
    </source>
</evidence>
<feature type="region of interest" description="Disordered" evidence="1">
    <location>
        <begin position="739"/>
        <end position="766"/>
    </location>
</feature>
<gene>
    <name evidence="2" type="ORF">Cadr_000011716</name>
</gene>
<dbReference type="AlphaFoldDB" id="A0A5N4DQS2"/>
<keyword evidence="3" id="KW-1185">Reference proteome</keyword>
<dbReference type="EMBL" id="JWIN03000009">
    <property type="protein sequence ID" value="KAB1273492.1"/>
    <property type="molecule type" value="Genomic_DNA"/>
</dbReference>
<feature type="region of interest" description="Disordered" evidence="1">
    <location>
        <begin position="542"/>
        <end position="561"/>
    </location>
</feature>
<dbReference type="Proteomes" id="UP000299084">
    <property type="component" value="Unassembled WGS sequence"/>
</dbReference>
<comment type="caution">
    <text evidence="2">The sequence shown here is derived from an EMBL/GenBank/DDBJ whole genome shotgun (WGS) entry which is preliminary data.</text>
</comment>